<dbReference type="EMBL" id="JAENHL010000007">
    <property type="protein sequence ID" value="MBK1868803.1"/>
    <property type="molecule type" value="Genomic_DNA"/>
</dbReference>
<organism evidence="1 2">
    <name type="scientific">Taklimakanibacter albus</name>
    <dbReference type="NCBI Taxonomy" id="2800327"/>
    <lineage>
        <taxon>Bacteria</taxon>
        <taxon>Pseudomonadati</taxon>
        <taxon>Pseudomonadota</taxon>
        <taxon>Alphaproteobacteria</taxon>
        <taxon>Hyphomicrobiales</taxon>
        <taxon>Aestuariivirgaceae</taxon>
        <taxon>Taklimakanibacter</taxon>
    </lineage>
</organism>
<dbReference type="Proteomes" id="UP000616151">
    <property type="component" value="Unassembled WGS sequence"/>
</dbReference>
<comment type="caution">
    <text evidence="1">The sequence shown here is derived from an EMBL/GenBank/DDBJ whole genome shotgun (WGS) entry which is preliminary data.</text>
</comment>
<name>A0ACC5R888_9HYPH</name>
<proteinExistence type="predicted"/>
<keyword evidence="2" id="KW-1185">Reference proteome</keyword>
<reference evidence="1" key="1">
    <citation type="submission" date="2021-01" db="EMBL/GenBank/DDBJ databases">
        <authorList>
            <person name="Sun Q."/>
        </authorList>
    </citation>
    <scope>NUCLEOTIDE SEQUENCE</scope>
    <source>
        <strain evidence="1">YIM B02566</strain>
    </source>
</reference>
<protein>
    <submittedName>
        <fullName evidence="1">TetR/AcrR family transcriptional regulator</fullName>
    </submittedName>
</protein>
<accession>A0ACC5R888</accession>
<evidence type="ECO:0000313" key="1">
    <source>
        <dbReference type="EMBL" id="MBK1868803.1"/>
    </source>
</evidence>
<sequence length="201" mass="22453">MRKVDPEKYEAKRRQILDAAVVCFARSGFHKTSTAEICAEAGMSPGNLFHYFKNKNAIIEAIVDEDRRKTSEWYEKANQADDLFEELFKLMQHNLELIAEPVYRKIGIEIFAEAMRNPSVGHLVARNDAEQIAALTGILKKAAAKGQIDASFDIAKLATWIAALGDGAFGRAALDPYFDPTDQAGVLREILTRILKPKAER</sequence>
<gene>
    <name evidence="1" type="ORF">JHL16_20770</name>
</gene>
<evidence type="ECO:0000313" key="2">
    <source>
        <dbReference type="Proteomes" id="UP000616151"/>
    </source>
</evidence>